<keyword evidence="7 13" id="KW-0560">Oxidoreductase</keyword>
<dbReference type="Proteomes" id="UP001232973">
    <property type="component" value="Unassembled WGS sequence"/>
</dbReference>
<feature type="compositionally biased region" description="Basic and acidic residues" evidence="10">
    <location>
        <begin position="1"/>
        <end position="10"/>
    </location>
</feature>
<feature type="domain" description="Nitrite/sulphite reductase 4Fe-4S" evidence="11">
    <location>
        <begin position="462"/>
        <end position="591"/>
    </location>
</feature>
<dbReference type="InterPro" id="IPR005117">
    <property type="entry name" value="NiRdtase/SiRdtase_haem-b_fer"/>
</dbReference>
<dbReference type="PANTHER" id="PTHR11493:SF47">
    <property type="entry name" value="SULFITE REDUCTASE [NADPH] SUBUNIT BETA"/>
    <property type="match status" value="1"/>
</dbReference>
<organism evidence="13 14">
    <name type="scientific">Alicyclobacillus cycloheptanicus</name>
    <dbReference type="NCBI Taxonomy" id="1457"/>
    <lineage>
        <taxon>Bacteria</taxon>
        <taxon>Bacillati</taxon>
        <taxon>Bacillota</taxon>
        <taxon>Bacilli</taxon>
        <taxon>Bacillales</taxon>
        <taxon>Alicyclobacillaceae</taxon>
        <taxon>Alicyclobacillus</taxon>
    </lineage>
</organism>
<dbReference type="EC" id="1.8.7.1" evidence="13"/>
<feature type="domain" description="Nitrite/sulphite reductase 4Fe-4S" evidence="11">
    <location>
        <begin position="208"/>
        <end position="355"/>
    </location>
</feature>
<dbReference type="InterPro" id="IPR006066">
    <property type="entry name" value="NO2/SO3_Rdtase_FeS/sirohaem_BS"/>
</dbReference>
<evidence type="ECO:0000256" key="9">
    <source>
        <dbReference type="ARBA" id="ARBA00023014"/>
    </source>
</evidence>
<dbReference type="PANTHER" id="PTHR11493">
    <property type="entry name" value="SULFITE REDUCTASE [NADPH] SUBUNIT BETA-RELATED"/>
    <property type="match status" value="1"/>
</dbReference>
<gene>
    <name evidence="13" type="ORF">J2S03_002645</name>
</gene>
<sequence length="591" mass="66279">MSRDLQDEQLKVAAAASDKGAETEAGGKYASPAEQAPVKVSKVEVIKRESRHLRGTIEQALQDGSPRFEEDNVQVLKFHGVYQQDDRDLRAKLRKEGKDKHYMMMVRARIPGGRMTAQQYLAFDEIADRYGMGSLRITTRQTFQLHGILKGNLKATIRGIHNALITTLGGCGDQVRNINACPEPVEDEFHRQIDEDLQALVDRFGAKTNAYHEIWLDGEKVTPDVEADEEPLYGDVYLPRKFKVGIAPEGDNCIDVYANDIGLVAHRSGDAVAGYTVLVGGGMGRTAAVKDTYPRLATPLTYVTRDELLEVCTEILKIQRDYGNRQERRYARFKYLLDHKGMDWFRTELASRLGRSLVPPRELVWQSSDDHFGWHAHTLADGTGYLGLFIPSGRIVDSPDRKLKSTLRDIVREFQPSVRLTAQQNLIFAGLTEAARTEIEARLKAAHIPLIEEVSTLVKHGMSCVALPTCGLATTESERVFPKVLERFQALFDEYGLTDEPISIRMTGCPNGCARPYIADIAFVGRSPGKYDVMIGGDILGTRLNQLFRELVPFDELAETVRPVLAAFVEERQAAERFSDYCERVGLERFK</sequence>
<evidence type="ECO:0000256" key="5">
    <source>
        <dbReference type="ARBA" id="ARBA00022617"/>
    </source>
</evidence>
<evidence type="ECO:0000256" key="4">
    <source>
        <dbReference type="ARBA" id="ARBA00022485"/>
    </source>
</evidence>
<feature type="domain" description="Nitrite/Sulfite reductase ferredoxin-like" evidence="12">
    <location>
        <begin position="379"/>
        <end position="446"/>
    </location>
</feature>
<comment type="cofactor">
    <cofactor evidence="1">
        <name>siroheme</name>
        <dbReference type="ChEBI" id="CHEBI:60052"/>
    </cofactor>
</comment>
<evidence type="ECO:0000259" key="11">
    <source>
        <dbReference type="Pfam" id="PF01077"/>
    </source>
</evidence>
<comment type="cofactor">
    <cofactor evidence="2">
        <name>[4Fe-4S] cluster</name>
        <dbReference type="ChEBI" id="CHEBI:49883"/>
    </cofactor>
</comment>
<keyword evidence="9" id="KW-0411">Iron-sulfur</keyword>
<reference evidence="13 14" key="1">
    <citation type="submission" date="2023-07" db="EMBL/GenBank/DDBJ databases">
        <title>Genomic Encyclopedia of Type Strains, Phase IV (KMG-IV): sequencing the most valuable type-strain genomes for metagenomic binning, comparative biology and taxonomic classification.</title>
        <authorList>
            <person name="Goeker M."/>
        </authorList>
    </citation>
    <scope>NUCLEOTIDE SEQUENCE [LARGE SCALE GENOMIC DNA]</scope>
    <source>
        <strain evidence="13 14">DSM 4006</strain>
    </source>
</reference>
<dbReference type="InterPro" id="IPR036136">
    <property type="entry name" value="Nit/Sulf_reduc_fer-like_dom_sf"/>
</dbReference>
<dbReference type="SUPFAM" id="SSF56014">
    <property type="entry name" value="Nitrite and sulphite reductase 4Fe-4S domain-like"/>
    <property type="match status" value="2"/>
</dbReference>
<evidence type="ECO:0000256" key="2">
    <source>
        <dbReference type="ARBA" id="ARBA00001966"/>
    </source>
</evidence>
<dbReference type="NCBIfam" id="NF010029">
    <property type="entry name" value="PRK13504.1"/>
    <property type="match status" value="1"/>
</dbReference>
<keyword evidence="5" id="KW-0349">Heme</keyword>
<comment type="similarity">
    <text evidence="3">Belongs to the nitrite and sulfite reductase 4Fe-4S domain family.</text>
</comment>
<keyword evidence="14" id="KW-1185">Reference proteome</keyword>
<dbReference type="InterPro" id="IPR045169">
    <property type="entry name" value="NO2/SO3_Rdtase_4Fe4S_prot"/>
</dbReference>
<evidence type="ECO:0000259" key="12">
    <source>
        <dbReference type="Pfam" id="PF03460"/>
    </source>
</evidence>
<dbReference type="Pfam" id="PF03460">
    <property type="entry name" value="NIR_SIR_ferr"/>
    <property type="match status" value="2"/>
</dbReference>
<dbReference type="InterPro" id="IPR006067">
    <property type="entry name" value="NO2/SO3_Rdtase_4Fe4S_dom"/>
</dbReference>
<proteinExistence type="inferred from homology"/>
<feature type="region of interest" description="Disordered" evidence="10">
    <location>
        <begin position="1"/>
        <end position="36"/>
    </location>
</feature>
<dbReference type="Gene3D" id="3.90.480.20">
    <property type="match status" value="2"/>
</dbReference>
<dbReference type="EMBL" id="JAUSTP010000024">
    <property type="protein sequence ID" value="MDQ0190778.1"/>
    <property type="molecule type" value="Genomic_DNA"/>
</dbReference>
<keyword evidence="6" id="KW-0479">Metal-binding</keyword>
<name>A0ABT9XKF5_9BACL</name>
<feature type="domain" description="Nitrite/Sulfite reductase ferredoxin-like" evidence="12">
    <location>
        <begin position="97"/>
        <end position="160"/>
    </location>
</feature>
<keyword evidence="8" id="KW-0408">Iron</keyword>
<evidence type="ECO:0000256" key="10">
    <source>
        <dbReference type="SAM" id="MobiDB-lite"/>
    </source>
</evidence>
<dbReference type="Pfam" id="PF01077">
    <property type="entry name" value="NIR_SIR"/>
    <property type="match status" value="2"/>
</dbReference>
<protein>
    <submittedName>
        <fullName evidence="13">Sulfite reductase (Ferredoxin)</fullName>
        <ecNumber evidence="13">1.8.7.1</ecNumber>
    </submittedName>
</protein>
<dbReference type="PRINTS" id="PR00397">
    <property type="entry name" value="SIROHAEM"/>
</dbReference>
<evidence type="ECO:0000313" key="13">
    <source>
        <dbReference type="EMBL" id="MDQ0190778.1"/>
    </source>
</evidence>
<evidence type="ECO:0000256" key="1">
    <source>
        <dbReference type="ARBA" id="ARBA00001929"/>
    </source>
</evidence>
<evidence type="ECO:0000256" key="7">
    <source>
        <dbReference type="ARBA" id="ARBA00023002"/>
    </source>
</evidence>
<dbReference type="RefSeq" id="WP_274457538.1">
    <property type="nucleotide sequence ID" value="NZ_CP067097.1"/>
</dbReference>
<dbReference type="InterPro" id="IPR045854">
    <property type="entry name" value="NO2/SO3_Rdtase_4Fe4S_sf"/>
</dbReference>
<dbReference type="Gene3D" id="3.30.413.10">
    <property type="entry name" value="Sulfite Reductase Hemoprotein, domain 1"/>
    <property type="match status" value="2"/>
</dbReference>
<dbReference type="PROSITE" id="PS00365">
    <property type="entry name" value="NIR_SIR"/>
    <property type="match status" value="1"/>
</dbReference>
<comment type="caution">
    <text evidence="13">The sequence shown here is derived from an EMBL/GenBank/DDBJ whole genome shotgun (WGS) entry which is preliminary data.</text>
</comment>
<evidence type="ECO:0000256" key="8">
    <source>
        <dbReference type="ARBA" id="ARBA00023004"/>
    </source>
</evidence>
<evidence type="ECO:0000313" key="14">
    <source>
        <dbReference type="Proteomes" id="UP001232973"/>
    </source>
</evidence>
<evidence type="ECO:0000256" key="3">
    <source>
        <dbReference type="ARBA" id="ARBA00010429"/>
    </source>
</evidence>
<keyword evidence="4" id="KW-0004">4Fe-4S</keyword>
<dbReference type="SUPFAM" id="SSF55124">
    <property type="entry name" value="Nitrite/Sulfite reductase N-terminal domain-like"/>
    <property type="match status" value="2"/>
</dbReference>
<accession>A0ABT9XKF5</accession>
<evidence type="ECO:0000256" key="6">
    <source>
        <dbReference type="ARBA" id="ARBA00022723"/>
    </source>
</evidence>
<dbReference type="GO" id="GO:0050311">
    <property type="term" value="F:sulfite reductase (ferredoxin) activity"/>
    <property type="evidence" value="ECO:0007669"/>
    <property type="project" value="UniProtKB-EC"/>
</dbReference>